<keyword evidence="1" id="KW-1185">Reference proteome</keyword>
<dbReference type="GO" id="GO:0032981">
    <property type="term" value="P:mitochondrial respiratory chain complex I assembly"/>
    <property type="evidence" value="ECO:0007669"/>
    <property type="project" value="InterPro"/>
</dbReference>
<organism evidence="1 2">
    <name type="scientific">Biomphalaria glabrata</name>
    <name type="common">Bloodfluke planorb</name>
    <name type="synonym">Freshwater snail</name>
    <dbReference type="NCBI Taxonomy" id="6526"/>
    <lineage>
        <taxon>Eukaryota</taxon>
        <taxon>Metazoa</taxon>
        <taxon>Spiralia</taxon>
        <taxon>Lophotrochozoa</taxon>
        <taxon>Mollusca</taxon>
        <taxon>Gastropoda</taxon>
        <taxon>Heterobranchia</taxon>
        <taxon>Euthyneura</taxon>
        <taxon>Panpulmonata</taxon>
        <taxon>Hygrophila</taxon>
        <taxon>Lymnaeoidea</taxon>
        <taxon>Planorbidae</taxon>
        <taxon>Biomphalaria</taxon>
    </lineage>
</organism>
<dbReference type="GO" id="GO:0005739">
    <property type="term" value="C:mitochondrion"/>
    <property type="evidence" value="ECO:0007669"/>
    <property type="project" value="TreeGrafter"/>
</dbReference>
<dbReference type="KEGG" id="bgt:106056587"/>
<name>A0A9U8E1Z1_BIOGL</name>
<dbReference type="InterPro" id="IPR009622">
    <property type="entry name" value="NDUFAF4"/>
</dbReference>
<dbReference type="RefSeq" id="XP_013068856.2">
    <property type="nucleotide sequence ID" value="XM_013213402.2"/>
</dbReference>
<dbReference type="PANTHER" id="PTHR13338:SF4">
    <property type="entry name" value="NADH DEHYDROGENASE [UBIQUINONE] 1 ALPHA SUBCOMPLEX ASSEMBLY FACTOR 4"/>
    <property type="match status" value="1"/>
</dbReference>
<evidence type="ECO:0000313" key="2">
    <source>
        <dbReference type="RefSeq" id="XP_013068856.2"/>
    </source>
</evidence>
<reference evidence="2" key="1">
    <citation type="submission" date="2025-08" db="UniProtKB">
        <authorList>
            <consortium name="RefSeq"/>
        </authorList>
    </citation>
    <scope>IDENTIFICATION</scope>
</reference>
<evidence type="ECO:0000313" key="1">
    <source>
        <dbReference type="Proteomes" id="UP001165740"/>
    </source>
</evidence>
<sequence length="228" mass="25919">MGQIYSVIARPFRNFNIENRAFKVLEKRKTEPHSAPKHPTTVKILSRVREENPELFKKEDVKHEQLNENLKKVFVESKDPIAQPSTEKKSLPISRHPFEDSELGVMDVDYLIPEGKATLRTVFNFLGQHRLNPEQVTASSIAAEHKLDLAKVEHVLNHFKIFNLYIPDEMMKTSSMRKAVQQQLEMAKSHPGFIHVPGVPKLAEAIDDKAQTLNSNTSESLNTSGTKT</sequence>
<dbReference type="GeneID" id="106056587"/>
<dbReference type="Proteomes" id="UP001165740">
    <property type="component" value="Chromosome 6"/>
</dbReference>
<accession>A0A9U8E1Z1</accession>
<protein>
    <submittedName>
        <fullName evidence="2">Protein NDUFAF4 homolog</fullName>
    </submittedName>
</protein>
<proteinExistence type="predicted"/>
<dbReference type="Pfam" id="PF06784">
    <property type="entry name" value="UPF0240"/>
    <property type="match status" value="1"/>
</dbReference>
<dbReference type="OMA" id="EWEISRM"/>
<dbReference type="PANTHER" id="PTHR13338">
    <property type="entry name" value="UPF0240 PROTEIN"/>
    <property type="match status" value="1"/>
</dbReference>
<gene>
    <name evidence="2" type="primary">LOC106056587</name>
</gene>
<dbReference type="AlphaFoldDB" id="A0A9U8E1Z1"/>
<dbReference type="OrthoDB" id="2434756at2759"/>